<organism evidence="1 2">
    <name type="scientific">Garicola koreensis</name>
    <dbReference type="NCBI Taxonomy" id="1262554"/>
    <lineage>
        <taxon>Bacteria</taxon>
        <taxon>Bacillati</taxon>
        <taxon>Actinomycetota</taxon>
        <taxon>Actinomycetes</taxon>
        <taxon>Micrococcales</taxon>
        <taxon>Micrococcaceae</taxon>
        <taxon>Garicola</taxon>
    </lineage>
</organism>
<dbReference type="AlphaFoldDB" id="A0A7W5XKR8"/>
<name>A0A7W5XKR8_9MICC</name>
<dbReference type="Proteomes" id="UP000547528">
    <property type="component" value="Unassembled WGS sequence"/>
</dbReference>
<keyword evidence="2" id="KW-1185">Reference proteome</keyword>
<accession>A0A7W5XKR8</accession>
<evidence type="ECO:0000313" key="2">
    <source>
        <dbReference type="Proteomes" id="UP000547528"/>
    </source>
</evidence>
<gene>
    <name evidence="1" type="ORF">FHX47_001514</name>
</gene>
<reference evidence="1 2" key="1">
    <citation type="submission" date="2020-08" db="EMBL/GenBank/DDBJ databases">
        <title>Sequencing the genomes of 1000 actinobacteria strains.</title>
        <authorList>
            <person name="Klenk H.-P."/>
        </authorList>
    </citation>
    <scope>NUCLEOTIDE SEQUENCE [LARGE SCALE GENOMIC DNA]</scope>
    <source>
        <strain evidence="1 2">DSM 28238</strain>
    </source>
</reference>
<protein>
    <submittedName>
        <fullName evidence="1">Uncharacterized protein</fullName>
    </submittedName>
</protein>
<dbReference type="EMBL" id="JACIBT010000004">
    <property type="protein sequence ID" value="MBB3667892.1"/>
    <property type="molecule type" value="Genomic_DNA"/>
</dbReference>
<evidence type="ECO:0000313" key="1">
    <source>
        <dbReference type="EMBL" id="MBB3667892.1"/>
    </source>
</evidence>
<dbReference type="RefSeq" id="WP_183358307.1">
    <property type="nucleotide sequence ID" value="NZ_BAABKR010000016.1"/>
</dbReference>
<proteinExistence type="predicted"/>
<sequence>MPQRVYRMLFLGESWAHVPTGRAERAVSLLRGHSGELPEALRPFTVAADRVVAGTPTARLSSLQSSEVRRSPSGLLTRLRIRRFVGDLQQAGVDAVGLATPGVMGVDSRLFGGLQRALAEAQISGFGAGVTP</sequence>
<comment type="caution">
    <text evidence="1">The sequence shown here is derived from an EMBL/GenBank/DDBJ whole genome shotgun (WGS) entry which is preliminary data.</text>
</comment>